<keyword evidence="4" id="KW-0472">Membrane</keyword>
<comment type="subcellular location">
    <subcellularLocation>
        <location evidence="1">Cell outer membrane</location>
    </subcellularLocation>
</comment>
<keyword evidence="5" id="KW-0998">Cell outer membrane</keyword>
<evidence type="ECO:0000259" key="7">
    <source>
        <dbReference type="Pfam" id="PF14322"/>
    </source>
</evidence>
<evidence type="ECO:0000256" key="3">
    <source>
        <dbReference type="ARBA" id="ARBA00022729"/>
    </source>
</evidence>
<dbReference type="SUPFAM" id="SSF48452">
    <property type="entry name" value="TPR-like"/>
    <property type="match status" value="1"/>
</dbReference>
<dbReference type="GO" id="GO:0009279">
    <property type="term" value="C:cell outer membrane"/>
    <property type="evidence" value="ECO:0007669"/>
    <property type="project" value="UniProtKB-SubCell"/>
</dbReference>
<dbReference type="Pfam" id="PF07980">
    <property type="entry name" value="SusD_RagB"/>
    <property type="match status" value="1"/>
</dbReference>
<organism evidence="8 9">
    <name type="scientific">Pseudobacter ginsenosidimutans</name>
    <dbReference type="NCBI Taxonomy" id="661488"/>
    <lineage>
        <taxon>Bacteria</taxon>
        <taxon>Pseudomonadati</taxon>
        <taxon>Bacteroidota</taxon>
        <taxon>Chitinophagia</taxon>
        <taxon>Chitinophagales</taxon>
        <taxon>Chitinophagaceae</taxon>
        <taxon>Pseudobacter</taxon>
    </lineage>
</organism>
<comment type="caution">
    <text evidence="8">The sequence shown here is derived from an EMBL/GenBank/DDBJ whole genome shotgun (WGS) entry which is preliminary data.</text>
</comment>
<reference evidence="8 9" key="1">
    <citation type="submission" date="2019-02" db="EMBL/GenBank/DDBJ databases">
        <title>Genomic Encyclopedia of Type Strains, Phase IV (KMG-IV): sequencing the most valuable type-strain genomes for metagenomic binning, comparative biology and taxonomic classification.</title>
        <authorList>
            <person name="Goeker M."/>
        </authorList>
    </citation>
    <scope>NUCLEOTIDE SEQUENCE [LARGE SCALE GENOMIC DNA]</scope>
    <source>
        <strain evidence="8 9">DSM 18116</strain>
    </source>
</reference>
<feature type="domain" description="SusD-like N-terminal" evidence="7">
    <location>
        <begin position="113"/>
        <end position="242"/>
    </location>
</feature>
<dbReference type="Proteomes" id="UP000293874">
    <property type="component" value="Unassembled WGS sequence"/>
</dbReference>
<evidence type="ECO:0000256" key="5">
    <source>
        <dbReference type="ARBA" id="ARBA00023237"/>
    </source>
</evidence>
<dbReference type="Gene3D" id="1.25.40.390">
    <property type="match status" value="1"/>
</dbReference>
<comment type="similarity">
    <text evidence="2">Belongs to the SusD family.</text>
</comment>
<evidence type="ECO:0000256" key="1">
    <source>
        <dbReference type="ARBA" id="ARBA00004442"/>
    </source>
</evidence>
<protein>
    <submittedName>
        <fullName evidence="8">Putative outer membrane starch-binding protein</fullName>
    </submittedName>
</protein>
<accession>A0A4Q7N4G6</accession>
<dbReference type="Pfam" id="PF14322">
    <property type="entry name" value="SusD-like_3"/>
    <property type="match status" value="1"/>
</dbReference>
<dbReference type="InterPro" id="IPR011990">
    <property type="entry name" value="TPR-like_helical_dom_sf"/>
</dbReference>
<dbReference type="OrthoDB" id="625727at2"/>
<dbReference type="CDD" id="cd08977">
    <property type="entry name" value="SusD"/>
    <property type="match status" value="1"/>
</dbReference>
<name>A0A4Q7N4G6_9BACT</name>
<dbReference type="EMBL" id="SGXA01000001">
    <property type="protein sequence ID" value="RZS75903.1"/>
    <property type="molecule type" value="Genomic_DNA"/>
</dbReference>
<evidence type="ECO:0000256" key="2">
    <source>
        <dbReference type="ARBA" id="ARBA00006275"/>
    </source>
</evidence>
<keyword evidence="9" id="KW-1185">Reference proteome</keyword>
<dbReference type="AlphaFoldDB" id="A0A4Q7N4G6"/>
<gene>
    <name evidence="8" type="ORF">EV199_1779</name>
</gene>
<dbReference type="InterPro" id="IPR033985">
    <property type="entry name" value="SusD-like_N"/>
</dbReference>
<feature type="domain" description="RagB/SusD" evidence="6">
    <location>
        <begin position="347"/>
        <end position="480"/>
    </location>
</feature>
<evidence type="ECO:0000256" key="4">
    <source>
        <dbReference type="ARBA" id="ARBA00023136"/>
    </source>
</evidence>
<evidence type="ECO:0000313" key="9">
    <source>
        <dbReference type="Proteomes" id="UP000293874"/>
    </source>
</evidence>
<keyword evidence="3" id="KW-0732">Signal</keyword>
<dbReference type="PROSITE" id="PS51257">
    <property type="entry name" value="PROKAR_LIPOPROTEIN"/>
    <property type="match status" value="1"/>
</dbReference>
<evidence type="ECO:0000259" key="6">
    <source>
        <dbReference type="Pfam" id="PF07980"/>
    </source>
</evidence>
<dbReference type="RefSeq" id="WP_130540237.1">
    <property type="nucleotide sequence ID" value="NZ_CP042431.1"/>
</dbReference>
<sequence>MRKQTFIHTICILISASVLVSSCKKLLETEPPISSISTEEMFSNNQQAELAIAGIYSKMINGIDMVSTSGITNTCFAAGLTTITAGLSSDELMITGNNIADDLALSQNKILPSNTRRTDAIWNSAFRTAYDATAVIDGIAASTSEELVESVRNQLTGEALAIRAFSYFYLVNSFGDVPLVLSSDSKKNVALPRAPVSKIYEQIIADLVKARSLLSSDFAFAKNEKVRVSKWFAEALLARVYLYTGQYQSAISSATEVINQKALFDLEPDLGKVFLKQSKEAIFQLKQTSENAYQKLGTPEGLAFLYNANTAGTPPYIVLSDQLLGSFEANDQRRTSWVASYPPYLAPAKYKNGEGLEYYIVMRLAELYLIRAEATVLGSPANVNAAIADINQLRKRANVTELELDLPAATVIDAIAHERKIELFAEWGHRWFDLKRTGKAHDTLSAIPNKQPWWGDFQLLYPIPEKEINVNGQLIQNPEYNTL</sequence>
<evidence type="ECO:0000313" key="8">
    <source>
        <dbReference type="EMBL" id="RZS75903.1"/>
    </source>
</evidence>
<proteinExistence type="inferred from homology"/>
<dbReference type="InterPro" id="IPR012944">
    <property type="entry name" value="SusD_RagB_dom"/>
</dbReference>